<proteinExistence type="predicted"/>
<name>A0A9N7YQN1_PLEPL</name>
<accession>A0A9N7YQN1</accession>
<comment type="caution">
    <text evidence="2">The sequence shown here is derived from an EMBL/GenBank/DDBJ whole genome shotgun (WGS) entry which is preliminary data.</text>
</comment>
<evidence type="ECO:0000313" key="3">
    <source>
        <dbReference type="Proteomes" id="UP001153269"/>
    </source>
</evidence>
<feature type="compositionally biased region" description="Basic and acidic residues" evidence="1">
    <location>
        <begin position="18"/>
        <end position="44"/>
    </location>
</feature>
<evidence type="ECO:0000313" key="2">
    <source>
        <dbReference type="EMBL" id="CAB1436017.1"/>
    </source>
</evidence>
<dbReference type="EMBL" id="CADEAL010001845">
    <property type="protein sequence ID" value="CAB1436017.1"/>
    <property type="molecule type" value="Genomic_DNA"/>
</dbReference>
<organism evidence="2 3">
    <name type="scientific">Pleuronectes platessa</name>
    <name type="common">European plaice</name>
    <dbReference type="NCBI Taxonomy" id="8262"/>
    <lineage>
        <taxon>Eukaryota</taxon>
        <taxon>Metazoa</taxon>
        <taxon>Chordata</taxon>
        <taxon>Craniata</taxon>
        <taxon>Vertebrata</taxon>
        <taxon>Euteleostomi</taxon>
        <taxon>Actinopterygii</taxon>
        <taxon>Neopterygii</taxon>
        <taxon>Teleostei</taxon>
        <taxon>Neoteleostei</taxon>
        <taxon>Acanthomorphata</taxon>
        <taxon>Carangaria</taxon>
        <taxon>Pleuronectiformes</taxon>
        <taxon>Pleuronectoidei</taxon>
        <taxon>Pleuronectidae</taxon>
        <taxon>Pleuronectes</taxon>
    </lineage>
</organism>
<reference evidence="2" key="1">
    <citation type="submission" date="2020-03" db="EMBL/GenBank/DDBJ databases">
        <authorList>
            <person name="Weist P."/>
        </authorList>
    </citation>
    <scope>NUCLEOTIDE SEQUENCE</scope>
</reference>
<gene>
    <name evidence="2" type="ORF">PLEPLA_LOCUS24031</name>
</gene>
<feature type="region of interest" description="Disordered" evidence="1">
    <location>
        <begin position="13"/>
        <end position="49"/>
    </location>
</feature>
<evidence type="ECO:0000256" key="1">
    <source>
        <dbReference type="SAM" id="MobiDB-lite"/>
    </source>
</evidence>
<keyword evidence="3" id="KW-1185">Reference proteome</keyword>
<dbReference type="AlphaFoldDB" id="A0A9N7YQN1"/>
<protein>
    <submittedName>
        <fullName evidence="2">Uncharacterized protein</fullName>
    </submittedName>
</protein>
<sequence length="133" mass="15312">MLDMLIATIYSRRRRQRHTSDRERSRESRTRKAGRRLERCRQRDVPSSTSDCERKCAIHSDACTPLPGNVRVESGVVLITDCSADEFQNFVYRLIACTLRVQDGRSPLYEIVGVLLGSQMRRGRTPSGLQYHK</sequence>
<dbReference type="Proteomes" id="UP001153269">
    <property type="component" value="Unassembled WGS sequence"/>
</dbReference>